<dbReference type="InterPro" id="IPR035925">
    <property type="entry name" value="BSD_dom_sf"/>
</dbReference>
<protein>
    <submittedName>
        <fullName evidence="9">Transcription initiation factor TFIIH subunit 1</fullName>
    </submittedName>
</protein>
<evidence type="ECO:0000256" key="1">
    <source>
        <dbReference type="ARBA" id="ARBA00004123"/>
    </source>
</evidence>
<feature type="compositionally biased region" description="Polar residues" evidence="7">
    <location>
        <begin position="165"/>
        <end position="174"/>
    </location>
</feature>
<evidence type="ECO:0000256" key="3">
    <source>
        <dbReference type="ARBA" id="ARBA00022737"/>
    </source>
</evidence>
<keyword evidence="3" id="KW-0677">Repeat</keyword>
<evidence type="ECO:0000313" key="10">
    <source>
        <dbReference type="Proteomes" id="UP000547976"/>
    </source>
</evidence>
<evidence type="ECO:0000256" key="5">
    <source>
        <dbReference type="ARBA" id="ARBA00023163"/>
    </source>
</evidence>
<dbReference type="GO" id="GO:0006289">
    <property type="term" value="P:nucleotide-excision repair"/>
    <property type="evidence" value="ECO:0007669"/>
    <property type="project" value="InterPro"/>
</dbReference>
<feature type="compositionally biased region" description="Low complexity" evidence="7">
    <location>
        <begin position="175"/>
        <end position="187"/>
    </location>
</feature>
<dbReference type="GO" id="GO:0006351">
    <property type="term" value="P:DNA-templated transcription"/>
    <property type="evidence" value="ECO:0007669"/>
    <property type="project" value="InterPro"/>
</dbReference>
<evidence type="ECO:0000256" key="6">
    <source>
        <dbReference type="ARBA" id="ARBA00023242"/>
    </source>
</evidence>
<dbReference type="OrthoDB" id="360521at2759"/>
<proteinExistence type="inferred from homology"/>
<sequence>MNKATIKNLLSPVPYLVPIGNHEISGRKWVLPEQSTEEQASNPIQSNLGSLIAGQRLLNGSIVEMAIPVGRTLFKKKEGILTLTSDHQLVTWTPNSGGPATISLNINNITNLQQTPDSSPKVMLKIFEKVGDAEPATYLFHFNTAEAKDEAKAVKDLLSSLLASTRGNDGSVQKPSGASAGSSTPNPGAGGGSGGSGGGGSGSASMAFASAVNSQNASSSRWFDDSQLKNDIELQQSLMRKDTSLHQTYVEAMQTKPDSLSGAAFNSQFWSTRTNLLRAHAIEINQKKGAYNVLSTVKPKTVDGELKLNISVEQVQMIFAQHPLIKRVYNENVPKISEADFWSRFFLSRLSKKLRGERVAENDPNDPLFDKYDPAENTVAFQSKIMANQVPHFIDIEANEENQGGFKSGNAKDVEMRPRANIPIVKTLNSLSEKIMANVAPSDVNNDDPDGGYNAYVQLALRDLKGDAKEHRIMLNVKEQNKFFSKHDSAPSKQAAVFERQVPSEVLFEIVGDLETLESDGAGGINIQAAMGFDEESESDEDAPKRPHVGSRFALLAADKDIMKGVRQQRAQKYGHETDAAEPMGLPVEISRKCSLTHATTIEFLHQFWNAFLSGNPDRAGELQYLAESLGRSLARINAVAEEADKEREEIIRSRKKEIRDHFQRTGKKIRWRSDNVRGGKAAVVALMQPTMNALEKAQADYSRALAAEGIQISTEA</sequence>
<dbReference type="InterPro" id="IPR011993">
    <property type="entry name" value="PH-like_dom_sf"/>
</dbReference>
<dbReference type="EMBL" id="JAAOAV010000073">
    <property type="protein sequence ID" value="KAF5604916.1"/>
    <property type="molecule type" value="Genomic_DNA"/>
</dbReference>
<dbReference type="Gene3D" id="2.30.29.30">
    <property type="entry name" value="Pleckstrin-homology domain (PH domain)/Phosphotyrosine-binding domain (PTB)"/>
    <property type="match status" value="1"/>
</dbReference>
<keyword evidence="4" id="KW-0805">Transcription regulation</keyword>
<accession>A0A8H5PX68</accession>
<keyword evidence="6" id="KW-0539">Nucleus</keyword>
<feature type="compositionally biased region" description="Gly residues" evidence="7">
    <location>
        <begin position="188"/>
        <end position="202"/>
    </location>
</feature>
<organism evidence="9 10">
    <name type="scientific">Gibberella subglutinans</name>
    <name type="common">Fusarium subglutinans</name>
    <dbReference type="NCBI Taxonomy" id="42677"/>
    <lineage>
        <taxon>Eukaryota</taxon>
        <taxon>Fungi</taxon>
        <taxon>Dikarya</taxon>
        <taxon>Ascomycota</taxon>
        <taxon>Pezizomycotina</taxon>
        <taxon>Sordariomycetes</taxon>
        <taxon>Hypocreomycetidae</taxon>
        <taxon>Hypocreales</taxon>
        <taxon>Nectriaceae</taxon>
        <taxon>Fusarium</taxon>
        <taxon>Fusarium fujikuroi species complex</taxon>
    </lineage>
</organism>
<evidence type="ECO:0000256" key="4">
    <source>
        <dbReference type="ARBA" id="ARBA00023015"/>
    </source>
</evidence>
<comment type="subcellular location">
    <subcellularLocation>
        <location evidence="1">Nucleus</location>
    </subcellularLocation>
</comment>
<dbReference type="Proteomes" id="UP000547976">
    <property type="component" value="Unassembled WGS sequence"/>
</dbReference>
<keyword evidence="10" id="KW-1185">Reference proteome</keyword>
<dbReference type="Pfam" id="PF08567">
    <property type="entry name" value="PH_TFIIH"/>
    <property type="match status" value="1"/>
</dbReference>
<name>A0A8H5PX68_GIBSU</name>
<dbReference type="Pfam" id="PF03909">
    <property type="entry name" value="BSD"/>
    <property type="match status" value="2"/>
</dbReference>
<gene>
    <name evidence="9" type="ORF">FSUBG_6645</name>
</gene>
<dbReference type="InterPro" id="IPR027079">
    <property type="entry name" value="Tfb1/GTF2H1"/>
</dbReference>
<reference evidence="9 10" key="1">
    <citation type="submission" date="2020-05" db="EMBL/GenBank/DDBJ databases">
        <title>Identification and distribution of gene clusters putatively required for synthesis of sphingolipid metabolism inhibitors in phylogenetically diverse species of the filamentous fungus Fusarium.</title>
        <authorList>
            <person name="Kim H.-S."/>
            <person name="Busman M."/>
            <person name="Brown D.W."/>
            <person name="Divon H."/>
            <person name="Uhlig S."/>
            <person name="Proctor R.H."/>
        </authorList>
    </citation>
    <scope>NUCLEOTIDE SEQUENCE [LARGE SCALE GENOMIC DNA]</scope>
    <source>
        <strain evidence="9 10">NRRL 66333</strain>
    </source>
</reference>
<dbReference type="RefSeq" id="XP_036537798.1">
    <property type="nucleotide sequence ID" value="XM_036684866.1"/>
</dbReference>
<dbReference type="AlphaFoldDB" id="A0A8H5PX68"/>
<keyword evidence="5" id="KW-0804">Transcription</keyword>
<comment type="similarity">
    <text evidence="2">Belongs to the TFB1 family.</text>
</comment>
<feature type="domain" description="BSD" evidence="8">
    <location>
        <begin position="302"/>
        <end position="353"/>
    </location>
</feature>
<dbReference type="InterPro" id="IPR005607">
    <property type="entry name" value="BSD_dom"/>
</dbReference>
<comment type="caution">
    <text evidence="9">The sequence shown here is derived from an EMBL/GenBank/DDBJ whole genome shotgun (WGS) entry which is preliminary data.</text>
</comment>
<evidence type="ECO:0000259" key="8">
    <source>
        <dbReference type="PROSITE" id="PS50858"/>
    </source>
</evidence>
<dbReference type="SUPFAM" id="SSF50729">
    <property type="entry name" value="PH domain-like"/>
    <property type="match status" value="1"/>
</dbReference>
<dbReference type="GeneID" id="59319584"/>
<evidence type="ECO:0000313" key="9">
    <source>
        <dbReference type="EMBL" id="KAF5604916.1"/>
    </source>
</evidence>
<dbReference type="GO" id="GO:0000439">
    <property type="term" value="C:transcription factor TFIIH core complex"/>
    <property type="evidence" value="ECO:0007669"/>
    <property type="project" value="InterPro"/>
</dbReference>
<dbReference type="PROSITE" id="PS50858">
    <property type="entry name" value="BSD"/>
    <property type="match status" value="1"/>
</dbReference>
<dbReference type="SMART" id="SM00751">
    <property type="entry name" value="BSD"/>
    <property type="match status" value="2"/>
</dbReference>
<dbReference type="PANTHER" id="PTHR12856">
    <property type="entry name" value="TRANSCRIPTION INITIATION FACTOR IIH-RELATED"/>
    <property type="match status" value="1"/>
</dbReference>
<dbReference type="SUPFAM" id="SSF140383">
    <property type="entry name" value="BSD domain-like"/>
    <property type="match status" value="1"/>
</dbReference>
<dbReference type="CDD" id="cd13229">
    <property type="entry name" value="PH_TFIIH"/>
    <property type="match status" value="1"/>
</dbReference>
<dbReference type="InterPro" id="IPR013876">
    <property type="entry name" value="TFIIH_BTF_p62_N"/>
</dbReference>
<feature type="region of interest" description="Disordered" evidence="7">
    <location>
        <begin position="165"/>
        <end position="202"/>
    </location>
</feature>
<evidence type="ECO:0000256" key="7">
    <source>
        <dbReference type="SAM" id="MobiDB-lite"/>
    </source>
</evidence>
<evidence type="ECO:0000256" key="2">
    <source>
        <dbReference type="ARBA" id="ARBA00009448"/>
    </source>
</evidence>